<dbReference type="GO" id="GO:0004519">
    <property type="term" value="F:endonuclease activity"/>
    <property type="evidence" value="ECO:0007669"/>
    <property type="project" value="UniProtKB-KW"/>
</dbReference>
<name>A0A4Q5HNL9_9BACT</name>
<evidence type="ECO:0000313" key="2">
    <source>
        <dbReference type="EMBL" id="KAA5402196.1"/>
    </source>
</evidence>
<evidence type="ECO:0000313" key="3">
    <source>
        <dbReference type="Proteomes" id="UP000441162"/>
    </source>
</evidence>
<dbReference type="Proteomes" id="UP000441162">
    <property type="component" value="Unassembled WGS sequence"/>
</dbReference>
<accession>A0A4Q5HNL9</accession>
<evidence type="ECO:0000313" key="1">
    <source>
        <dbReference type="EMBL" id="KAA5397982.1"/>
    </source>
</evidence>
<organism evidence="1 4">
    <name type="scientific">Phocaeicola dorei</name>
    <dbReference type="NCBI Taxonomy" id="357276"/>
    <lineage>
        <taxon>Bacteria</taxon>
        <taxon>Pseudomonadati</taxon>
        <taxon>Bacteroidota</taxon>
        <taxon>Bacteroidia</taxon>
        <taxon>Bacteroidales</taxon>
        <taxon>Bacteroidaceae</taxon>
        <taxon>Phocaeicola</taxon>
    </lineage>
</organism>
<keyword evidence="1" id="KW-0540">Nuclease</keyword>
<reference evidence="3 4" key="1">
    <citation type="journal article" date="2019" name="Nat. Med.">
        <title>A library of human gut bacterial isolates paired with longitudinal multiomics data enables mechanistic microbiome research.</title>
        <authorList>
            <person name="Poyet M."/>
            <person name="Groussin M."/>
            <person name="Gibbons S.M."/>
            <person name="Avila-Pacheco J."/>
            <person name="Jiang X."/>
            <person name="Kearney S.M."/>
            <person name="Perrotta A.R."/>
            <person name="Berdy B."/>
            <person name="Zhao S."/>
            <person name="Lieberman T.D."/>
            <person name="Swanson P.K."/>
            <person name="Smith M."/>
            <person name="Roesemann S."/>
            <person name="Alexander J.E."/>
            <person name="Rich S.A."/>
            <person name="Livny J."/>
            <person name="Vlamakis H."/>
            <person name="Clish C."/>
            <person name="Bullock K."/>
            <person name="Deik A."/>
            <person name="Scott J."/>
            <person name="Pierce K.A."/>
            <person name="Xavier R.J."/>
            <person name="Alm E.J."/>
        </authorList>
    </citation>
    <scope>NUCLEOTIDE SEQUENCE [LARGE SCALE GENOMIC DNA]</scope>
    <source>
        <strain evidence="1 4">BIOML-A1</strain>
        <strain evidence="2 3">BIOML-A4</strain>
    </source>
</reference>
<evidence type="ECO:0000313" key="4">
    <source>
        <dbReference type="Proteomes" id="UP000481616"/>
    </source>
</evidence>
<keyword evidence="1" id="KW-0378">Hydrolase</keyword>
<protein>
    <submittedName>
        <fullName evidence="1">Restriction endonuclease subunit M</fullName>
    </submittedName>
</protein>
<proteinExistence type="predicted"/>
<dbReference type="RefSeq" id="WP_130054423.1">
    <property type="nucleotide sequence ID" value="NZ_RCXK01000024.1"/>
</dbReference>
<dbReference type="Proteomes" id="UP000481616">
    <property type="component" value="Unassembled WGS sequence"/>
</dbReference>
<keyword evidence="1" id="KW-0255">Endonuclease</keyword>
<sequence>MNLLQIDICENEIFEQSPNLLSMLLIDRTLSSENSQVNIFWATNNYADLGVGYQYSDQITLEAITGKNEEVIKPRAVKSREMQQQRSREMAEVFTPSWICNKQNNLIDNTWFGRENVFNIEVDNPDGSHSWIPSDKKIIFPEGKTWYDYINENRLEITCGEAPYLVSRYDSVTGEPIPIERRIGLLDRKLRIVGENTQTSSEWLKAAQSAFMSVYGYEWQGDNLFLARESLLYTFIDYYKAKFGKKPQLKSLQNIASIISWNIWQMDGLKGVIPGSCHSVQQTVQDLFDSKVTIQECKGCQKGNIHKHNGTYCKIMDWNSNKTLTFISLLKKEK</sequence>
<comment type="caution">
    <text evidence="1">The sequence shown here is derived from an EMBL/GenBank/DDBJ whole genome shotgun (WGS) entry which is preliminary data.</text>
</comment>
<dbReference type="EMBL" id="VVZA01000024">
    <property type="protein sequence ID" value="KAA5402196.1"/>
    <property type="molecule type" value="Genomic_DNA"/>
</dbReference>
<gene>
    <name evidence="2" type="ORF">F2Y51_19310</name>
    <name evidence="1" type="ORF">F2Y58_10575</name>
</gene>
<dbReference type="EMBL" id="VVYY01000008">
    <property type="protein sequence ID" value="KAA5397982.1"/>
    <property type="molecule type" value="Genomic_DNA"/>
</dbReference>
<dbReference type="AlphaFoldDB" id="A0A4Q5HNL9"/>